<reference evidence="3 4" key="1">
    <citation type="submission" date="2021-06" db="EMBL/GenBank/DDBJ databases">
        <authorList>
            <person name="Palmer J.M."/>
        </authorList>
    </citation>
    <scope>NUCLEOTIDE SEQUENCE [LARGE SCALE GENOMIC DNA]</scope>
    <source>
        <strain evidence="3 4">MEX-2019</strain>
        <tissue evidence="3">Muscle</tissue>
    </source>
</reference>
<dbReference type="GO" id="GO:0071011">
    <property type="term" value="C:precatalytic spliceosome"/>
    <property type="evidence" value="ECO:0007669"/>
    <property type="project" value="TreeGrafter"/>
</dbReference>
<name>A0AAV9RQA3_9TELE</name>
<dbReference type="Pfam" id="PF07528">
    <property type="entry name" value="DZF_N"/>
    <property type="match status" value="1"/>
</dbReference>
<organism evidence="3 4">
    <name type="scientific">Crenichthys baileyi</name>
    <name type="common">White River springfish</name>
    <dbReference type="NCBI Taxonomy" id="28760"/>
    <lineage>
        <taxon>Eukaryota</taxon>
        <taxon>Metazoa</taxon>
        <taxon>Chordata</taxon>
        <taxon>Craniata</taxon>
        <taxon>Vertebrata</taxon>
        <taxon>Euteleostomi</taxon>
        <taxon>Actinopterygii</taxon>
        <taxon>Neopterygii</taxon>
        <taxon>Teleostei</taxon>
        <taxon>Neoteleostei</taxon>
        <taxon>Acanthomorphata</taxon>
        <taxon>Ovalentaria</taxon>
        <taxon>Atherinomorphae</taxon>
        <taxon>Cyprinodontiformes</taxon>
        <taxon>Goodeidae</taxon>
        <taxon>Crenichthys</taxon>
    </lineage>
</organism>
<feature type="region of interest" description="Disordered" evidence="1">
    <location>
        <begin position="168"/>
        <end position="198"/>
    </location>
</feature>
<dbReference type="Pfam" id="PF20965">
    <property type="entry name" value="DZF_C"/>
    <property type="match status" value="1"/>
</dbReference>
<proteinExistence type="predicted"/>
<dbReference type="FunFam" id="1.10.1410.40:FF:000001">
    <property type="entry name" value="interleukin enhancer-binding factor 3 isoform X1"/>
    <property type="match status" value="1"/>
</dbReference>
<dbReference type="EMBL" id="JAHHUM010001505">
    <property type="protein sequence ID" value="KAK5611073.1"/>
    <property type="molecule type" value="Genomic_DNA"/>
</dbReference>
<feature type="domain" description="DZF" evidence="2">
    <location>
        <begin position="5"/>
        <end position="364"/>
    </location>
</feature>
<sequence>MRSCRSFANDNHHVMAKHSSVYPAPEELEAIQTLVSIVEGALKKVSDWMDGLKTSSGKTPSCNNTEEEDAPETESDSTSVLCGVTRVGLVAKGLLIKGDMNLELVLMCREKPTKLLLYTISANLPLQIQTMTDDRYEVRSCISEAAIQVCSTKEPRLALKITFSSLAMREEHSTTEEEEEDDDQEEDEQRREDKEEEEDVLDRVKCQAALAALRHAKWFQARVTNLKSCVIVLRVLRDLCNHQPVWEPLKGWPLELICEKAIATCTRPLGPGEALRRVMECIASGILLPGGPGLHDPCEREPRDVLIHLSAQQADTLTHSAQHALRLIAFGQLYKVLNMDPLPANKASPRLLGGCQKRPREDSGCEDRDFIKRMKGDFNHQLTGFSSETLQTQPDQTC</sequence>
<dbReference type="InterPro" id="IPR049401">
    <property type="entry name" value="DZF_dom_N"/>
</dbReference>
<evidence type="ECO:0000313" key="3">
    <source>
        <dbReference type="EMBL" id="KAK5611073.1"/>
    </source>
</evidence>
<dbReference type="Proteomes" id="UP001311232">
    <property type="component" value="Unassembled WGS sequence"/>
</dbReference>
<dbReference type="Gene3D" id="1.10.1410.40">
    <property type="match status" value="1"/>
</dbReference>
<evidence type="ECO:0000256" key="1">
    <source>
        <dbReference type="SAM" id="MobiDB-lite"/>
    </source>
</evidence>
<dbReference type="PANTHER" id="PTHR45762:SF1">
    <property type="entry name" value="SPERMATID PERINUCLEAR RNA-BINDING PROTEIN"/>
    <property type="match status" value="1"/>
</dbReference>
<dbReference type="SMART" id="SM00572">
    <property type="entry name" value="DZF"/>
    <property type="match status" value="1"/>
</dbReference>
<feature type="compositionally biased region" description="Acidic residues" evidence="1">
    <location>
        <begin position="65"/>
        <end position="75"/>
    </location>
</feature>
<dbReference type="Gene3D" id="3.30.460.10">
    <property type="entry name" value="Beta Polymerase, domain 2"/>
    <property type="match status" value="1"/>
</dbReference>
<feature type="compositionally biased region" description="Polar residues" evidence="1">
    <location>
        <begin position="54"/>
        <end position="64"/>
    </location>
</feature>
<evidence type="ECO:0000259" key="2">
    <source>
        <dbReference type="PROSITE" id="PS51703"/>
    </source>
</evidence>
<dbReference type="FunFam" id="3.30.460.10:FF:000003">
    <property type="entry name" value="interleukin enhancer-binding factor 3 isoform X2"/>
    <property type="match status" value="1"/>
</dbReference>
<dbReference type="AlphaFoldDB" id="A0AAV9RQA3"/>
<dbReference type="GO" id="GO:0003727">
    <property type="term" value="F:single-stranded RNA binding"/>
    <property type="evidence" value="ECO:0007669"/>
    <property type="project" value="TreeGrafter"/>
</dbReference>
<dbReference type="InterPro" id="IPR043519">
    <property type="entry name" value="NT_sf"/>
</dbReference>
<feature type="compositionally biased region" description="Acidic residues" evidence="1">
    <location>
        <begin position="176"/>
        <end position="187"/>
    </location>
</feature>
<keyword evidence="4" id="KW-1185">Reference proteome</keyword>
<dbReference type="GO" id="GO:0003725">
    <property type="term" value="F:double-stranded RNA binding"/>
    <property type="evidence" value="ECO:0007669"/>
    <property type="project" value="TreeGrafter"/>
</dbReference>
<protein>
    <recommendedName>
        <fullName evidence="2">DZF domain-containing protein</fullName>
    </recommendedName>
</protein>
<gene>
    <name evidence="3" type="ORF">CRENBAI_022327</name>
</gene>
<feature type="region of interest" description="Disordered" evidence="1">
    <location>
        <begin position="54"/>
        <end position="77"/>
    </location>
</feature>
<dbReference type="InterPro" id="IPR049402">
    <property type="entry name" value="DZF_dom_C"/>
</dbReference>
<dbReference type="PROSITE" id="PS51703">
    <property type="entry name" value="DZF"/>
    <property type="match status" value="1"/>
</dbReference>
<comment type="caution">
    <text evidence="3">The sequence shown here is derived from an EMBL/GenBank/DDBJ whole genome shotgun (WGS) entry which is preliminary data.</text>
</comment>
<dbReference type="InterPro" id="IPR006561">
    <property type="entry name" value="DZF_dom"/>
</dbReference>
<accession>A0AAV9RQA3</accession>
<evidence type="ECO:0000313" key="4">
    <source>
        <dbReference type="Proteomes" id="UP001311232"/>
    </source>
</evidence>
<dbReference type="PANTHER" id="PTHR45762">
    <property type="entry name" value="ZINC FINGER RNA-BINDING PROTEIN"/>
    <property type="match status" value="1"/>
</dbReference>